<evidence type="ECO:0000256" key="1">
    <source>
        <dbReference type="SAM" id="SignalP"/>
    </source>
</evidence>
<feature type="signal peptide" evidence="1">
    <location>
        <begin position="1"/>
        <end position="19"/>
    </location>
</feature>
<dbReference type="OrthoDB" id="7721289at2"/>
<dbReference type="Gene3D" id="2.40.128.140">
    <property type="entry name" value="Outer membrane protein"/>
    <property type="match status" value="1"/>
</dbReference>
<protein>
    <submittedName>
        <fullName evidence="2">DUF2219 family protein</fullName>
    </submittedName>
</protein>
<feature type="chain" id="PRO_5017220994" evidence="1">
    <location>
        <begin position="20"/>
        <end position="305"/>
    </location>
</feature>
<sequence>MIRILALALCAVLTFTGSAATAERVRLGYGRLVTNDLLGDGADRWRSGSVASSRVWGPGWTGGLPSGFGELLELRLGAEAIAPEDLARPGATDRPYAGLLTVGLHTHFDLGGAEMSLGGDLVFTGPQTGIDDFQDFFHDALGGQNLSSATRRAQIGDDIHPTAVLELGRTYTIGQTGRLRPFVEARAGIETLARVGADLTFGPVGRGELLLRDPVSGHRYRAITNHETGFAWVVGGDIAHVESSALLPASRGFALADTRNRLRAGLHWSGQGGHRAFYGLTWLDREFKGQRERQVIGSLRIHVDF</sequence>
<gene>
    <name evidence="2" type="ORF">D6850_11830</name>
</gene>
<name>A0A3A8B8F6_9RHOB</name>
<keyword evidence="1" id="KW-0732">Signal</keyword>
<dbReference type="EMBL" id="RAPE01000003">
    <property type="protein sequence ID" value="RKF13878.1"/>
    <property type="molecule type" value="Genomic_DNA"/>
</dbReference>
<organism evidence="2 3">
    <name type="scientific">Roseovarius spongiae</name>
    <dbReference type="NCBI Taxonomy" id="2320272"/>
    <lineage>
        <taxon>Bacteria</taxon>
        <taxon>Pseudomonadati</taxon>
        <taxon>Pseudomonadota</taxon>
        <taxon>Alphaproteobacteria</taxon>
        <taxon>Rhodobacterales</taxon>
        <taxon>Roseobacteraceae</taxon>
        <taxon>Roseovarius</taxon>
    </lineage>
</organism>
<keyword evidence="3" id="KW-1185">Reference proteome</keyword>
<evidence type="ECO:0000313" key="3">
    <source>
        <dbReference type="Proteomes" id="UP000281128"/>
    </source>
</evidence>
<dbReference type="Proteomes" id="UP000281128">
    <property type="component" value="Unassembled WGS sequence"/>
</dbReference>
<accession>A0A3A8B8F6</accession>
<evidence type="ECO:0000313" key="2">
    <source>
        <dbReference type="EMBL" id="RKF13878.1"/>
    </source>
</evidence>
<proteinExistence type="predicted"/>
<dbReference type="Pfam" id="PF09982">
    <property type="entry name" value="LpxR"/>
    <property type="match status" value="1"/>
</dbReference>
<dbReference type="AlphaFoldDB" id="A0A3A8B8F6"/>
<comment type="caution">
    <text evidence="2">The sequence shown here is derived from an EMBL/GenBank/DDBJ whole genome shotgun (WGS) entry which is preliminary data.</text>
</comment>
<reference evidence="2 3" key="1">
    <citation type="submission" date="2018-09" db="EMBL/GenBank/DDBJ databases">
        <title>Roseovarius spongiae sp. nov., isolated from a marine sponge.</title>
        <authorList>
            <person name="Zhuang L."/>
            <person name="Luo L."/>
        </authorList>
    </citation>
    <scope>NUCLEOTIDE SEQUENCE [LARGE SCALE GENOMIC DNA]</scope>
    <source>
        <strain evidence="2 3">HN-E21</strain>
    </source>
</reference>
<dbReference type="InterPro" id="IPR018707">
    <property type="entry name" value="LpxR"/>
</dbReference>
<dbReference type="InterPro" id="IPR037107">
    <property type="entry name" value="Put_OMP_sf"/>
</dbReference>
<dbReference type="RefSeq" id="WP_121167170.1">
    <property type="nucleotide sequence ID" value="NZ_RAPE01000003.1"/>
</dbReference>